<dbReference type="Proteomes" id="UP000494165">
    <property type="component" value="Unassembled WGS sequence"/>
</dbReference>
<sequence length="88" mass="9935">MFGILVAGVRLPFVKVNGSILTGGSLKIKDWPPPLPCPCRRDGMHRRRVLLLRSDWRAVSTDCRTYWKIGNPRMTARAATPPEGQFML</sequence>
<evidence type="ECO:0000313" key="1">
    <source>
        <dbReference type="EMBL" id="CAB3365507.1"/>
    </source>
</evidence>
<organism evidence="1 2">
    <name type="scientific">Cloeon dipterum</name>
    <dbReference type="NCBI Taxonomy" id="197152"/>
    <lineage>
        <taxon>Eukaryota</taxon>
        <taxon>Metazoa</taxon>
        <taxon>Ecdysozoa</taxon>
        <taxon>Arthropoda</taxon>
        <taxon>Hexapoda</taxon>
        <taxon>Insecta</taxon>
        <taxon>Pterygota</taxon>
        <taxon>Palaeoptera</taxon>
        <taxon>Ephemeroptera</taxon>
        <taxon>Pisciforma</taxon>
        <taxon>Baetidae</taxon>
        <taxon>Cloeon</taxon>
    </lineage>
</organism>
<accession>A0A8S1C0W9</accession>
<gene>
    <name evidence="1" type="ORF">CLODIP_2_CD05508</name>
</gene>
<keyword evidence="2" id="KW-1185">Reference proteome</keyword>
<protein>
    <submittedName>
        <fullName evidence="1">Uncharacterized protein</fullName>
    </submittedName>
</protein>
<reference evidence="1 2" key="1">
    <citation type="submission" date="2020-04" db="EMBL/GenBank/DDBJ databases">
        <authorList>
            <person name="Alioto T."/>
            <person name="Alioto T."/>
            <person name="Gomez Garrido J."/>
        </authorList>
    </citation>
    <scope>NUCLEOTIDE SEQUENCE [LARGE SCALE GENOMIC DNA]</scope>
</reference>
<dbReference type="EMBL" id="CADEPI010000021">
    <property type="protein sequence ID" value="CAB3365507.1"/>
    <property type="molecule type" value="Genomic_DNA"/>
</dbReference>
<evidence type="ECO:0000313" key="2">
    <source>
        <dbReference type="Proteomes" id="UP000494165"/>
    </source>
</evidence>
<name>A0A8S1C0W9_9INSE</name>
<comment type="caution">
    <text evidence="1">The sequence shown here is derived from an EMBL/GenBank/DDBJ whole genome shotgun (WGS) entry which is preliminary data.</text>
</comment>
<dbReference type="AlphaFoldDB" id="A0A8S1C0W9"/>
<proteinExistence type="predicted"/>